<dbReference type="EMBL" id="JAGFNK010000049">
    <property type="protein sequence ID" value="KAI9510115.1"/>
    <property type="molecule type" value="Genomic_DNA"/>
</dbReference>
<gene>
    <name evidence="1" type="ORF">F5148DRAFT_1182539</name>
</gene>
<evidence type="ECO:0000313" key="2">
    <source>
        <dbReference type="Proteomes" id="UP001207468"/>
    </source>
</evidence>
<protein>
    <submittedName>
        <fullName evidence="1">ARM repeat-containing protein</fullName>
    </submittedName>
</protein>
<keyword evidence="2" id="KW-1185">Reference proteome</keyword>
<sequence>MELGTSKYDEEKARYDRRAQLKASNIYGVAEPTKALDSSFKRHTALIKRIRQSIGFDNHDQILKDIQTLSLEKYIEEIAGAVPEGILRCKLEKDVWSAVEVISALHRRFPTNFTPALISFLASALLPSNKVVLAAMAPEQRDKEEAARVARQRPILRVCSELALVGVIRDAPSRSGGEWIMKTLRDLLSNDPALSSLPLLTTFLKSYAHPFLGLAPPASSKQMPASTEPGMLVFDTSGAAEIAFPPLAVEAEYGELVEKDIRDRFKKMCEGYFENVAKKLVLEHKRLQEQDRRNHEAYIRSGEIFEDRQQAYEKMTKSYEKLLANAQTLSELLYLPMPTLPTSSLTGNSIQIGSNTGALLSDDAEEAAFAALGGKWEDEEERRFFEDIQDLKEIVPKSILGIEVSKDAIKEVDESDVEAKKNAEDEEVKRLQEELAGLEAPGDGFRVNGKASLQEEVEEEEDDGAATPTPSTPKEGSHPNTPTLAPQGPSQLLTALLAHLPDCTNRTLIDQAAVDFAFLNSKAARKRLVKFLTQIPKTRTDLLPHYSRLVATLNKYMPDVGSDLVATLDEEFRYLQRKKNVVVELAEVRLKNVTFISNLTKFKVVPPHLILHIFKVCIDDFSGTNVDNLALLLEGCGRFLLRHDETKQRFGTMLELMKRKQSLLHLDQRQTMLLENAYYQANPPERAPRQEKERSHIELFIRHLLYDVLTKRTIDKVLKLLRKLDWDDTHTRRILHRVFTRPFKLHYGNIALLAMLTYDLQRYRPEFSIAVVDQVMEDIRRGLEQNIYSANQRRVAAVKYLGELYIYRLVSSGLIFDTLWAFATFGHPKGHPLPQFPCPVDMPDDFFRIRLVCVLLDTCGMCFDRGSQKRKLDNFLVFFQYYLLCKEPMPMDIDFMVTDSLEAVRPKVALLKNIEDAANAVDEMFASTVPGSSPGAGDASGDDSGDEGERPTKDDDEDEEEDDTGVVNTLFDERGPSPEPALVVTSSQEVLGPNEEEDAEFAKELAKLVTDTSAESRKVDRRTAQTLWESAVLPPGMRKRHDEGDGSPESSNSGVMNFTMLTKRGNKQQVRQLAIPSGSALAVQTRSAQEQDKVEQQHLKRLVLDYEQREEAEEIKALEAKTRPIKIRLAG</sequence>
<proteinExistence type="predicted"/>
<accession>A0ACC0UEV3</accession>
<evidence type="ECO:0000313" key="1">
    <source>
        <dbReference type="EMBL" id="KAI9510115.1"/>
    </source>
</evidence>
<name>A0ACC0UEV3_9AGAM</name>
<reference evidence="1" key="1">
    <citation type="submission" date="2021-03" db="EMBL/GenBank/DDBJ databases">
        <title>Evolutionary priming and transition to the ectomycorrhizal habit in an iconic lineage of mushroom-forming fungi: is preadaptation a requirement?</title>
        <authorList>
            <consortium name="DOE Joint Genome Institute"/>
            <person name="Looney B.P."/>
            <person name="Miyauchi S."/>
            <person name="Morin E."/>
            <person name="Drula E."/>
            <person name="Courty P.E."/>
            <person name="Chicoki N."/>
            <person name="Fauchery L."/>
            <person name="Kohler A."/>
            <person name="Kuo A."/>
            <person name="LaButti K."/>
            <person name="Pangilinan J."/>
            <person name="Lipzen A."/>
            <person name="Riley R."/>
            <person name="Andreopoulos W."/>
            <person name="He G."/>
            <person name="Johnson J."/>
            <person name="Barry K.W."/>
            <person name="Grigoriev I.V."/>
            <person name="Nagy L."/>
            <person name="Hibbett D."/>
            <person name="Henrissat B."/>
            <person name="Matheny P.B."/>
            <person name="Labbe J."/>
            <person name="Martin A.F."/>
        </authorList>
    </citation>
    <scope>NUCLEOTIDE SEQUENCE</scope>
    <source>
        <strain evidence="1">BPL698</strain>
    </source>
</reference>
<organism evidence="1 2">
    <name type="scientific">Russula earlei</name>
    <dbReference type="NCBI Taxonomy" id="71964"/>
    <lineage>
        <taxon>Eukaryota</taxon>
        <taxon>Fungi</taxon>
        <taxon>Dikarya</taxon>
        <taxon>Basidiomycota</taxon>
        <taxon>Agaricomycotina</taxon>
        <taxon>Agaricomycetes</taxon>
        <taxon>Russulales</taxon>
        <taxon>Russulaceae</taxon>
        <taxon>Russula</taxon>
    </lineage>
</organism>
<dbReference type="Proteomes" id="UP001207468">
    <property type="component" value="Unassembled WGS sequence"/>
</dbReference>
<comment type="caution">
    <text evidence="1">The sequence shown here is derived from an EMBL/GenBank/DDBJ whole genome shotgun (WGS) entry which is preliminary data.</text>
</comment>